<evidence type="ECO:0000313" key="4">
    <source>
        <dbReference type="EMBL" id="NLJ18401.1"/>
    </source>
</evidence>
<accession>A0A7X8H0D0</accession>
<sequence length="263" mass="29098">MMKKIKKMLVAVLGLMVASPVVMAAEPVINKGDKVVVGFDDTFAPFGFKDEKGNIVGFDVDLASAVFDKMGVEFEFQPIDWSTKETELNTGNIDMIWNGYTITDEREKVVAFSDAYIDNRQVIIVKANSSIESKADLADKVVATQAESSALEAILADEAFTKTIDGATPITYATFVEVFADLDNGRADAIVVDETLATYYLSQKDNADSYRILEDNFGEEEYAVGFRKSDSEFVEEFNAALKAVTEDGTFDEIKAKWFVEIKE</sequence>
<dbReference type="InterPro" id="IPR001638">
    <property type="entry name" value="Solute-binding_3/MltF_N"/>
</dbReference>
<keyword evidence="1 2" id="KW-0732">Signal</keyword>
<dbReference type="Gene3D" id="3.40.190.10">
    <property type="entry name" value="Periplasmic binding protein-like II"/>
    <property type="match status" value="2"/>
</dbReference>
<dbReference type="EMBL" id="JAAYSM010000190">
    <property type="protein sequence ID" value="NLJ18401.1"/>
    <property type="molecule type" value="Genomic_DNA"/>
</dbReference>
<evidence type="ECO:0000313" key="5">
    <source>
        <dbReference type="Proteomes" id="UP000541058"/>
    </source>
</evidence>
<organism evidence="4 5">
    <name type="scientific">Globicatella sulfidifaciens</name>
    <dbReference type="NCBI Taxonomy" id="136093"/>
    <lineage>
        <taxon>Bacteria</taxon>
        <taxon>Bacillati</taxon>
        <taxon>Bacillota</taxon>
        <taxon>Bacilli</taxon>
        <taxon>Lactobacillales</taxon>
        <taxon>Aerococcaceae</taxon>
        <taxon>Globicatella</taxon>
    </lineage>
</organism>
<dbReference type="Proteomes" id="UP000541058">
    <property type="component" value="Unassembled WGS sequence"/>
</dbReference>
<comment type="caution">
    <text evidence="4">The sequence shown here is derived from an EMBL/GenBank/DDBJ whole genome shotgun (WGS) entry which is preliminary data.</text>
</comment>
<dbReference type="AlphaFoldDB" id="A0A7X8H0D0"/>
<feature type="chain" id="PRO_5030642617" evidence="2">
    <location>
        <begin position="25"/>
        <end position="263"/>
    </location>
</feature>
<protein>
    <submittedName>
        <fullName evidence="4">Amino acid ABC transporter substrate-binding protein</fullName>
    </submittedName>
</protein>
<reference evidence="4 5" key="1">
    <citation type="journal article" date="2020" name="Biotechnol. Biofuels">
        <title>New insights from the biogas microbiome by comprehensive genome-resolved metagenomics of nearly 1600 species originating from multiple anaerobic digesters.</title>
        <authorList>
            <person name="Campanaro S."/>
            <person name="Treu L."/>
            <person name="Rodriguez-R L.M."/>
            <person name="Kovalovszki A."/>
            <person name="Ziels R.M."/>
            <person name="Maus I."/>
            <person name="Zhu X."/>
            <person name="Kougias P.G."/>
            <person name="Basile A."/>
            <person name="Luo G."/>
            <person name="Schluter A."/>
            <person name="Konstantinidis K.T."/>
            <person name="Angelidaki I."/>
        </authorList>
    </citation>
    <scope>NUCLEOTIDE SEQUENCE [LARGE SCALE GENOMIC DNA]</scope>
    <source>
        <strain evidence="4">AS23ysBPME_34</strain>
    </source>
</reference>
<gene>
    <name evidence="4" type="ORF">GX355_06020</name>
</gene>
<name>A0A7X8H0D0_9LACT</name>
<dbReference type="PANTHER" id="PTHR35936">
    <property type="entry name" value="MEMBRANE-BOUND LYTIC MUREIN TRANSGLYCOSYLASE F"/>
    <property type="match status" value="1"/>
</dbReference>
<evidence type="ECO:0000256" key="2">
    <source>
        <dbReference type="SAM" id="SignalP"/>
    </source>
</evidence>
<dbReference type="PANTHER" id="PTHR35936:SF34">
    <property type="entry name" value="ABC TRANSPORTER EXTRACELLULAR-BINDING PROTEIN YCKB-RELATED"/>
    <property type="match status" value="1"/>
</dbReference>
<evidence type="ECO:0000259" key="3">
    <source>
        <dbReference type="SMART" id="SM00062"/>
    </source>
</evidence>
<dbReference type="CDD" id="cd00996">
    <property type="entry name" value="PBP2_AatB_like"/>
    <property type="match status" value="1"/>
</dbReference>
<dbReference type="SMART" id="SM00062">
    <property type="entry name" value="PBPb"/>
    <property type="match status" value="1"/>
</dbReference>
<proteinExistence type="predicted"/>
<feature type="domain" description="Solute-binding protein family 3/N-terminal" evidence="3">
    <location>
        <begin position="34"/>
        <end position="261"/>
    </location>
</feature>
<dbReference type="SUPFAM" id="SSF53850">
    <property type="entry name" value="Periplasmic binding protein-like II"/>
    <property type="match status" value="1"/>
</dbReference>
<dbReference type="Pfam" id="PF00497">
    <property type="entry name" value="SBP_bac_3"/>
    <property type="match status" value="1"/>
</dbReference>
<evidence type="ECO:0000256" key="1">
    <source>
        <dbReference type="ARBA" id="ARBA00022729"/>
    </source>
</evidence>
<feature type="signal peptide" evidence="2">
    <location>
        <begin position="1"/>
        <end position="24"/>
    </location>
</feature>